<dbReference type="PANTHER" id="PTHR12304:SF4">
    <property type="entry name" value="URIDINE NUCLEOSIDASE"/>
    <property type="match status" value="1"/>
</dbReference>
<dbReference type="EMBL" id="CP054257">
    <property type="protein sequence ID" value="QTQ11182.1"/>
    <property type="molecule type" value="Genomic_DNA"/>
</dbReference>
<dbReference type="Proteomes" id="UP000671995">
    <property type="component" value="Chromosome"/>
</dbReference>
<feature type="domain" description="Inosine/uridine-preferring nucleoside hydrolase" evidence="3">
    <location>
        <begin position="5"/>
        <end position="311"/>
    </location>
</feature>
<dbReference type="GO" id="GO:0006152">
    <property type="term" value="P:purine nucleoside catabolic process"/>
    <property type="evidence" value="ECO:0007669"/>
    <property type="project" value="TreeGrafter"/>
</dbReference>
<dbReference type="PROSITE" id="PS51257">
    <property type="entry name" value="PROKAR_LIPOPROTEIN"/>
    <property type="match status" value="1"/>
</dbReference>
<evidence type="ECO:0000259" key="3">
    <source>
        <dbReference type="Pfam" id="PF01156"/>
    </source>
</evidence>
<proteinExistence type="predicted"/>
<dbReference type="Pfam" id="PF01156">
    <property type="entry name" value="IU_nuc_hydro"/>
    <property type="match status" value="1"/>
</dbReference>
<dbReference type="GO" id="GO:0008477">
    <property type="term" value="F:purine nucleosidase activity"/>
    <property type="evidence" value="ECO:0007669"/>
    <property type="project" value="TreeGrafter"/>
</dbReference>
<gene>
    <name evidence="4" type="ORF">HRI96_02615</name>
</gene>
<evidence type="ECO:0000313" key="5">
    <source>
        <dbReference type="Proteomes" id="UP000671995"/>
    </source>
</evidence>
<sequence>MAEKIILDVDTGSDDAIAIMTAVLSCNIDLRAVCTTWGNLCVDLTTDNTLRVLEKLHSSAPVYKGCPTAMVKYLAGNRISAPPPNITINGKELRMHEEHLSLPKAKRKEENEHAVSFYVNFFGNTQEPVTWVATGPLTNLGVALSVMPDIKKGIKRIVIMGGGHKQANVTLCAEANVWHDPEAAQIVLNSGIDILWVPLDATHTACLTTKDCEKLRSLNNFAGNFAAELIESRITIHNLMQPLDIPNAAAVHDALAVCAVINSDVLKDVRKVHMKIGLSDLAEGRTIIDCRLNPDEPNCEFAFSADRFRFSDMLYNIFKRCEL</sequence>
<dbReference type="RefSeq" id="WP_210117979.1">
    <property type="nucleotide sequence ID" value="NZ_CP054257.1"/>
</dbReference>
<evidence type="ECO:0000256" key="2">
    <source>
        <dbReference type="ARBA" id="ARBA00023295"/>
    </source>
</evidence>
<dbReference type="SUPFAM" id="SSF53590">
    <property type="entry name" value="Nucleoside hydrolase"/>
    <property type="match status" value="1"/>
</dbReference>
<evidence type="ECO:0000313" key="4">
    <source>
        <dbReference type="EMBL" id="QTQ11182.1"/>
    </source>
</evidence>
<dbReference type="InterPro" id="IPR036452">
    <property type="entry name" value="Ribo_hydro-like"/>
</dbReference>
<dbReference type="GO" id="GO:0005829">
    <property type="term" value="C:cytosol"/>
    <property type="evidence" value="ECO:0007669"/>
    <property type="project" value="TreeGrafter"/>
</dbReference>
<name>A0A975EYR7_9SPIR</name>
<organism evidence="4 5">
    <name type="scientific">Treponema parvum</name>
    <dbReference type="NCBI Taxonomy" id="138851"/>
    <lineage>
        <taxon>Bacteria</taxon>
        <taxon>Pseudomonadati</taxon>
        <taxon>Spirochaetota</taxon>
        <taxon>Spirochaetia</taxon>
        <taxon>Spirochaetales</taxon>
        <taxon>Treponemataceae</taxon>
        <taxon>Treponema</taxon>
    </lineage>
</organism>
<dbReference type="InterPro" id="IPR015910">
    <property type="entry name" value="I/U_nuclsd_hydro_CS"/>
</dbReference>
<dbReference type="InterPro" id="IPR001910">
    <property type="entry name" value="Inosine/uridine_hydrolase_dom"/>
</dbReference>
<dbReference type="Gene3D" id="3.90.245.10">
    <property type="entry name" value="Ribonucleoside hydrolase-like"/>
    <property type="match status" value="1"/>
</dbReference>
<reference evidence="4" key="1">
    <citation type="submission" date="2020-05" db="EMBL/GenBank/DDBJ databases">
        <authorList>
            <person name="Zeng H."/>
            <person name="Chan Y.K."/>
            <person name="Watt R.M."/>
        </authorList>
    </citation>
    <scope>NUCLEOTIDE SEQUENCE</scope>
    <source>
        <strain evidence="4">ATCC 700773</strain>
    </source>
</reference>
<evidence type="ECO:0000256" key="1">
    <source>
        <dbReference type="ARBA" id="ARBA00022801"/>
    </source>
</evidence>
<dbReference type="InterPro" id="IPR023186">
    <property type="entry name" value="IUNH"/>
</dbReference>
<keyword evidence="1 4" id="KW-0378">Hydrolase</keyword>
<dbReference type="PROSITE" id="PS01247">
    <property type="entry name" value="IUNH"/>
    <property type="match status" value="1"/>
</dbReference>
<accession>A0A975EYR7</accession>
<reference evidence="4" key="2">
    <citation type="journal article" date="2021" name="Microbiol. Resour. Announc.">
        <title>Complete Genome Sequences of Three Human Oral Treponema parvum Isolates.</title>
        <authorList>
            <person name="Zeng H."/>
            <person name="Watt R.M."/>
        </authorList>
    </citation>
    <scope>NUCLEOTIDE SEQUENCE</scope>
    <source>
        <strain evidence="4">ATCC 700773</strain>
    </source>
</reference>
<dbReference type="AlphaFoldDB" id="A0A975EYR7"/>
<dbReference type="GO" id="GO:0045437">
    <property type="term" value="F:uridine nucleosidase activity"/>
    <property type="evidence" value="ECO:0007669"/>
    <property type="project" value="UniProtKB-ARBA"/>
</dbReference>
<protein>
    <submittedName>
        <fullName evidence="4">Nucleoside hydrolase</fullName>
    </submittedName>
</protein>
<keyword evidence="2" id="KW-0326">Glycosidase</keyword>
<dbReference type="PANTHER" id="PTHR12304">
    <property type="entry name" value="INOSINE-URIDINE PREFERRING NUCLEOSIDE HYDROLASE"/>
    <property type="match status" value="1"/>
</dbReference>